<evidence type="ECO:0000313" key="1">
    <source>
        <dbReference type="EMBL" id="KAF8566788.1"/>
    </source>
</evidence>
<gene>
    <name evidence="1" type="ORF">P879_09813</name>
</gene>
<protein>
    <recommendedName>
        <fullName evidence="3">CRAL-TRIO domain-containing protein</fullName>
    </recommendedName>
</protein>
<organism evidence="1 2">
    <name type="scientific">Paragonimus westermani</name>
    <dbReference type="NCBI Taxonomy" id="34504"/>
    <lineage>
        <taxon>Eukaryota</taxon>
        <taxon>Metazoa</taxon>
        <taxon>Spiralia</taxon>
        <taxon>Lophotrochozoa</taxon>
        <taxon>Platyhelminthes</taxon>
        <taxon>Trematoda</taxon>
        <taxon>Digenea</taxon>
        <taxon>Plagiorchiida</taxon>
        <taxon>Troglotremata</taxon>
        <taxon>Troglotrematidae</taxon>
        <taxon>Paragonimus</taxon>
    </lineage>
</organism>
<dbReference type="Proteomes" id="UP000699462">
    <property type="component" value="Unassembled WGS sequence"/>
</dbReference>
<name>A0A8T0DIK0_9TREM</name>
<comment type="caution">
    <text evidence="1">The sequence shown here is derived from an EMBL/GenBank/DDBJ whole genome shotgun (WGS) entry which is preliminary data.</text>
</comment>
<evidence type="ECO:0000313" key="2">
    <source>
        <dbReference type="Proteomes" id="UP000699462"/>
    </source>
</evidence>
<proteinExistence type="predicted"/>
<dbReference type="AlphaFoldDB" id="A0A8T0DIK0"/>
<sequence length="329" mass="37552">VCHVSFVGSQETLLCTSRDDSTDLGLTTTRFIVLTKYCFQVLWACSDVIPYIMWPEGCKTVSDFQAADAIYMSYNGLCNHSAFFQSEFRNCDLNCKTNVPIFREIKNVAGSHGENFILSRRTRTDSVGCNIFSTSTRWISDVSMTLTILLGQWTVADDESKALLWHSLYMDFDRLMSDPWIQRNGYGVIHDMTGCSHKRHAVCKPNRETSTPVVGHNPSIYPIRGVWSIYFNGPKRMTLLLPLLKVCSGEFGSVRTLLVQGEMDKAFNRIAGLKRIMPIEYNGENGPVQELIVKHEQKFKTYFAEHTSWVDIKVDETKRKCFENSFQVQ</sequence>
<dbReference type="OrthoDB" id="6682367at2759"/>
<evidence type="ECO:0008006" key="3">
    <source>
        <dbReference type="Google" id="ProtNLM"/>
    </source>
</evidence>
<feature type="non-terminal residue" evidence="1">
    <location>
        <position position="1"/>
    </location>
</feature>
<dbReference type="InterPro" id="IPR036865">
    <property type="entry name" value="CRAL-TRIO_dom_sf"/>
</dbReference>
<keyword evidence="2" id="KW-1185">Reference proteome</keyword>
<accession>A0A8T0DIK0</accession>
<reference evidence="1 2" key="1">
    <citation type="submission" date="2019-07" db="EMBL/GenBank/DDBJ databases">
        <title>Annotation for the trematode Paragonimus westermani.</title>
        <authorList>
            <person name="Choi Y.-J."/>
        </authorList>
    </citation>
    <scope>NUCLEOTIDE SEQUENCE [LARGE SCALE GENOMIC DNA]</scope>
    <source>
        <strain evidence="1">180907_Pwestermani</strain>
    </source>
</reference>
<dbReference type="EMBL" id="JTDF01004622">
    <property type="protein sequence ID" value="KAF8566788.1"/>
    <property type="molecule type" value="Genomic_DNA"/>
</dbReference>
<dbReference type="SUPFAM" id="SSF52087">
    <property type="entry name" value="CRAL/TRIO domain"/>
    <property type="match status" value="1"/>
</dbReference>